<dbReference type="AlphaFoldDB" id="A0A7I7QQZ6"/>
<dbReference type="KEGG" id="msei:MSEDJ_28670"/>
<organism evidence="2 3">
    <name type="scientific">Mycolicibacterium sediminis</name>
    <dbReference type="NCBI Taxonomy" id="1286180"/>
    <lineage>
        <taxon>Bacteria</taxon>
        <taxon>Bacillati</taxon>
        <taxon>Actinomycetota</taxon>
        <taxon>Actinomycetes</taxon>
        <taxon>Mycobacteriales</taxon>
        <taxon>Mycobacteriaceae</taxon>
        <taxon>Mycolicibacterium</taxon>
    </lineage>
</organism>
<accession>A0A7I7QQZ6</accession>
<evidence type="ECO:0000313" key="2">
    <source>
        <dbReference type="EMBL" id="BBY28771.1"/>
    </source>
</evidence>
<dbReference type="Proteomes" id="UP000467193">
    <property type="component" value="Chromosome"/>
</dbReference>
<dbReference type="RefSeq" id="WP_163797631.1">
    <property type="nucleotide sequence ID" value="NZ_AP022588.1"/>
</dbReference>
<keyword evidence="1" id="KW-0732">Signal</keyword>
<keyword evidence="3" id="KW-1185">Reference proteome</keyword>
<feature type="chain" id="PRO_5029566681" evidence="1">
    <location>
        <begin position="38"/>
        <end position="88"/>
    </location>
</feature>
<name>A0A7I7QQZ6_9MYCO</name>
<proteinExistence type="predicted"/>
<dbReference type="EMBL" id="AP022588">
    <property type="protein sequence ID" value="BBY28771.1"/>
    <property type="molecule type" value="Genomic_DNA"/>
</dbReference>
<evidence type="ECO:0000313" key="3">
    <source>
        <dbReference type="Proteomes" id="UP000467193"/>
    </source>
</evidence>
<sequence>MTTHQRKRMIAGAVLSAAVAMTGLGLSTGLSTGVAQAEVPPSGPFQWCPGDPPVETGNKRVNPVRWDEGICHEYWMVYRGQGNVAQNI</sequence>
<reference evidence="2 3" key="1">
    <citation type="journal article" date="2019" name="Emerg. Microbes Infect.">
        <title>Comprehensive subspecies identification of 175 nontuberculous mycobacteria species based on 7547 genomic profiles.</title>
        <authorList>
            <person name="Matsumoto Y."/>
            <person name="Kinjo T."/>
            <person name="Motooka D."/>
            <person name="Nabeya D."/>
            <person name="Jung N."/>
            <person name="Uechi K."/>
            <person name="Horii T."/>
            <person name="Iida T."/>
            <person name="Fujita J."/>
            <person name="Nakamura S."/>
        </authorList>
    </citation>
    <scope>NUCLEOTIDE SEQUENCE [LARGE SCALE GENOMIC DNA]</scope>
    <source>
        <strain evidence="2 3">JCM 17899</strain>
    </source>
</reference>
<feature type="signal peptide" evidence="1">
    <location>
        <begin position="1"/>
        <end position="37"/>
    </location>
</feature>
<gene>
    <name evidence="2" type="ORF">MSEDJ_28670</name>
</gene>
<protein>
    <submittedName>
        <fullName evidence="2">Uncharacterized protein</fullName>
    </submittedName>
</protein>
<evidence type="ECO:0000256" key="1">
    <source>
        <dbReference type="SAM" id="SignalP"/>
    </source>
</evidence>